<evidence type="ECO:0000256" key="9">
    <source>
        <dbReference type="SAM" id="MobiDB-lite"/>
    </source>
</evidence>
<dbReference type="EMBL" id="ABEU02000008">
    <property type="protein sequence ID" value="PNR49765.1"/>
    <property type="molecule type" value="Genomic_DNA"/>
</dbReference>
<dbReference type="FunFam" id="3.30.70.330:FF:001111">
    <property type="entry name" value="31 kDa ribonucleoprotein, chloroplastic"/>
    <property type="match status" value="1"/>
</dbReference>
<dbReference type="STRING" id="3218.A0A2K1K7L6"/>
<dbReference type="GO" id="GO:0006397">
    <property type="term" value="P:mRNA processing"/>
    <property type="evidence" value="ECO:0007669"/>
    <property type="project" value="UniProtKB-KW"/>
</dbReference>
<dbReference type="GO" id="GO:1990904">
    <property type="term" value="C:ribonucleoprotein complex"/>
    <property type="evidence" value="ECO:0007669"/>
    <property type="project" value="UniProtKB-KW"/>
</dbReference>
<evidence type="ECO:0000313" key="11">
    <source>
        <dbReference type="EMBL" id="PNR49765.1"/>
    </source>
</evidence>
<dbReference type="Gramene" id="Pp3c8_16740V3.1">
    <property type="protein sequence ID" value="Pp3c8_16740V3.1"/>
    <property type="gene ID" value="Pp3c8_16740"/>
</dbReference>
<dbReference type="PANTHER" id="PTHR48025">
    <property type="entry name" value="OS02G0815200 PROTEIN"/>
    <property type="match status" value="1"/>
</dbReference>
<organism evidence="11">
    <name type="scientific">Physcomitrium patens</name>
    <name type="common">Spreading-leaved earth moss</name>
    <name type="synonym">Physcomitrella patens</name>
    <dbReference type="NCBI Taxonomy" id="3218"/>
    <lineage>
        <taxon>Eukaryota</taxon>
        <taxon>Viridiplantae</taxon>
        <taxon>Streptophyta</taxon>
        <taxon>Embryophyta</taxon>
        <taxon>Bryophyta</taxon>
        <taxon>Bryophytina</taxon>
        <taxon>Bryopsida</taxon>
        <taxon>Funariidae</taxon>
        <taxon>Funariales</taxon>
        <taxon>Funariaceae</taxon>
        <taxon>Physcomitrium</taxon>
    </lineage>
</organism>
<dbReference type="PANTHER" id="PTHR48025:SF1">
    <property type="entry name" value="RRM DOMAIN-CONTAINING PROTEIN"/>
    <property type="match status" value="1"/>
</dbReference>
<reference evidence="12" key="3">
    <citation type="submission" date="2020-12" db="UniProtKB">
        <authorList>
            <consortium name="EnsemblPlants"/>
        </authorList>
    </citation>
    <scope>IDENTIFICATION</scope>
</reference>
<evidence type="ECO:0000256" key="2">
    <source>
        <dbReference type="ARBA" id="ARBA00022528"/>
    </source>
</evidence>
<comment type="subcellular location">
    <subcellularLocation>
        <location evidence="1">Plastid</location>
        <location evidence="1">Chloroplast</location>
    </subcellularLocation>
</comment>
<feature type="compositionally biased region" description="Basic and acidic residues" evidence="9">
    <location>
        <begin position="210"/>
        <end position="224"/>
    </location>
</feature>
<keyword evidence="4" id="KW-0507">mRNA processing</keyword>
<dbReference type="GeneID" id="112285874"/>
<dbReference type="RefSeq" id="XP_024382952.1">
    <property type="nucleotide sequence ID" value="XM_024527184.2"/>
</dbReference>
<evidence type="ECO:0000256" key="4">
    <source>
        <dbReference type="ARBA" id="ARBA00022664"/>
    </source>
</evidence>
<reference evidence="11 13" key="2">
    <citation type="journal article" date="2018" name="Plant J.">
        <title>The Physcomitrella patens chromosome-scale assembly reveals moss genome structure and evolution.</title>
        <authorList>
            <person name="Lang D."/>
            <person name="Ullrich K.K."/>
            <person name="Murat F."/>
            <person name="Fuchs J."/>
            <person name="Jenkins J."/>
            <person name="Haas F.B."/>
            <person name="Piednoel M."/>
            <person name="Gundlach H."/>
            <person name="Van Bel M."/>
            <person name="Meyberg R."/>
            <person name="Vives C."/>
            <person name="Morata J."/>
            <person name="Symeonidi A."/>
            <person name="Hiss M."/>
            <person name="Muchero W."/>
            <person name="Kamisugi Y."/>
            <person name="Saleh O."/>
            <person name="Blanc G."/>
            <person name="Decker E.L."/>
            <person name="van Gessel N."/>
            <person name="Grimwood J."/>
            <person name="Hayes R.D."/>
            <person name="Graham S.W."/>
            <person name="Gunter L.E."/>
            <person name="McDaniel S.F."/>
            <person name="Hoernstein S.N.W."/>
            <person name="Larsson A."/>
            <person name="Li F.W."/>
            <person name="Perroud P.F."/>
            <person name="Phillips J."/>
            <person name="Ranjan P."/>
            <person name="Rokshar D.S."/>
            <person name="Rothfels C.J."/>
            <person name="Schneider L."/>
            <person name="Shu S."/>
            <person name="Stevenson D.W."/>
            <person name="Thummler F."/>
            <person name="Tillich M."/>
            <person name="Villarreal Aguilar J.C."/>
            <person name="Widiez T."/>
            <person name="Wong G.K."/>
            <person name="Wymore A."/>
            <person name="Zhang Y."/>
            <person name="Zimmer A.D."/>
            <person name="Quatrano R.S."/>
            <person name="Mayer K.F.X."/>
            <person name="Goodstein D."/>
            <person name="Casacuberta J.M."/>
            <person name="Vandepoele K."/>
            <person name="Reski R."/>
            <person name="Cuming A.C."/>
            <person name="Tuskan G.A."/>
            <person name="Maumus F."/>
            <person name="Salse J."/>
            <person name="Schmutz J."/>
            <person name="Rensing S.A."/>
        </authorList>
    </citation>
    <scope>NUCLEOTIDE SEQUENCE [LARGE SCALE GENOMIC DNA]</scope>
    <source>
        <strain evidence="12 13">cv. Gransden 2004</strain>
    </source>
</reference>
<gene>
    <name evidence="12" type="primary">LOC112285874</name>
    <name evidence="11" type="ORF">PHYPA_011661</name>
</gene>
<dbReference type="KEGG" id="ppp:112285874"/>
<keyword evidence="3" id="KW-0934">Plastid</keyword>
<dbReference type="InterPro" id="IPR000504">
    <property type="entry name" value="RRM_dom"/>
</dbReference>
<evidence type="ECO:0000256" key="7">
    <source>
        <dbReference type="ARBA" id="ARBA00023274"/>
    </source>
</evidence>
<evidence type="ECO:0000256" key="1">
    <source>
        <dbReference type="ARBA" id="ARBA00004229"/>
    </source>
</evidence>
<feature type="domain" description="RRM" evidence="10">
    <location>
        <begin position="131"/>
        <end position="209"/>
    </location>
</feature>
<protein>
    <recommendedName>
        <fullName evidence="10">RRM domain-containing protein</fullName>
    </recommendedName>
</protein>
<dbReference type="Pfam" id="PF00076">
    <property type="entry name" value="RRM_1"/>
    <property type="match status" value="3"/>
</dbReference>
<feature type="domain" description="RRM" evidence="10">
    <location>
        <begin position="334"/>
        <end position="412"/>
    </location>
</feature>
<reference evidence="11 13" key="1">
    <citation type="journal article" date="2008" name="Science">
        <title>The Physcomitrella genome reveals evolutionary insights into the conquest of land by plants.</title>
        <authorList>
            <person name="Rensing S."/>
            <person name="Lang D."/>
            <person name="Zimmer A."/>
            <person name="Terry A."/>
            <person name="Salamov A."/>
            <person name="Shapiro H."/>
            <person name="Nishiyama T."/>
            <person name="Perroud P.-F."/>
            <person name="Lindquist E."/>
            <person name="Kamisugi Y."/>
            <person name="Tanahashi T."/>
            <person name="Sakakibara K."/>
            <person name="Fujita T."/>
            <person name="Oishi K."/>
            <person name="Shin-I T."/>
            <person name="Kuroki Y."/>
            <person name="Toyoda A."/>
            <person name="Suzuki Y."/>
            <person name="Hashimoto A."/>
            <person name="Yamaguchi K."/>
            <person name="Sugano A."/>
            <person name="Kohara Y."/>
            <person name="Fujiyama A."/>
            <person name="Anterola A."/>
            <person name="Aoki S."/>
            <person name="Ashton N."/>
            <person name="Barbazuk W.B."/>
            <person name="Barker E."/>
            <person name="Bennetzen J."/>
            <person name="Bezanilla M."/>
            <person name="Blankenship R."/>
            <person name="Cho S.H."/>
            <person name="Dutcher S."/>
            <person name="Estelle M."/>
            <person name="Fawcett J.A."/>
            <person name="Gundlach H."/>
            <person name="Hanada K."/>
            <person name="Heyl A."/>
            <person name="Hicks K.A."/>
            <person name="Hugh J."/>
            <person name="Lohr M."/>
            <person name="Mayer K."/>
            <person name="Melkozernov A."/>
            <person name="Murata T."/>
            <person name="Nelson D."/>
            <person name="Pils B."/>
            <person name="Prigge M."/>
            <person name="Reiss B."/>
            <person name="Renner T."/>
            <person name="Rombauts S."/>
            <person name="Rushton P."/>
            <person name="Sanderfoot A."/>
            <person name="Schween G."/>
            <person name="Shiu S.-H."/>
            <person name="Stueber K."/>
            <person name="Theodoulou F.L."/>
            <person name="Tu H."/>
            <person name="Van de Peer Y."/>
            <person name="Verrier P.J."/>
            <person name="Waters E."/>
            <person name="Wood A."/>
            <person name="Yang L."/>
            <person name="Cove D."/>
            <person name="Cuming A."/>
            <person name="Hasebe M."/>
            <person name="Lucas S."/>
            <person name="Mishler D.B."/>
            <person name="Reski R."/>
            <person name="Grigoriev I."/>
            <person name="Quatrano R.S."/>
            <person name="Boore J.L."/>
        </authorList>
    </citation>
    <scope>NUCLEOTIDE SEQUENCE [LARGE SCALE GENOMIC DNA]</scope>
    <source>
        <strain evidence="12 13">cv. Gransden 2004</strain>
    </source>
</reference>
<dbReference type="InterPro" id="IPR012677">
    <property type="entry name" value="Nucleotide-bd_a/b_plait_sf"/>
</dbReference>
<evidence type="ECO:0000313" key="12">
    <source>
        <dbReference type="EnsemblPlants" id="Pp3c8_16740V3.1"/>
    </source>
</evidence>
<dbReference type="CDD" id="cd21608">
    <property type="entry name" value="RRM2_NsCP33_like"/>
    <property type="match status" value="2"/>
</dbReference>
<keyword evidence="6 8" id="KW-0694">RNA-binding</keyword>
<dbReference type="FunFam" id="3.30.70.330:FF:000361">
    <property type="entry name" value="28 kDa ribonucleoprotein, chloroplastic"/>
    <property type="match status" value="1"/>
</dbReference>
<sequence length="418" mass="44868">MSVASMTMAVSTPRFVAAVARAETNSSRHGSFLSMAAPVSGSSLSCAFSAFSLVTKRSGLIGGIVARASDLDKELDKQLYGSVTDDIMGGAVDNDSGFSNDGIAVSGVDSVADGGSSDVAAPVAEEEQFETKLYVGNLPWTCDSAQLAEICSDHGTVDVVEVIYDKISGRSRGFAFVTMATPEDAQAVINALDGTDMGGRPLKVNYPQSQKDKPRVERSERPRDDANKLFVGNLSWGCDEAALYSFFSEYGTVVDAKVVFDRDSGRSRGFGFVTMESAAAANAAIENLDGAELDGRRLRVNLAGEKPPTREYEPSSPRSDRSGSRDRRQRDGPNKLFVGNLSWRCDEEALETLFSDYGRVLEARIATERDSGRSRGFGFVTLSSETEVNAAIESLDGADYDGRELRVNLAGDKPPPRY</sequence>
<dbReference type="EnsemblPlants" id="Pp3c8_16740V3.2">
    <property type="protein sequence ID" value="Pp3c8_16740V3.2"/>
    <property type="gene ID" value="Pp3c8_16740"/>
</dbReference>
<dbReference type="PaxDb" id="3218-PP1S114_138V6.1"/>
<dbReference type="EnsemblPlants" id="Pp3c8_16740V3.1">
    <property type="protein sequence ID" value="Pp3c8_16740V3.1"/>
    <property type="gene ID" value="Pp3c8_16740"/>
</dbReference>
<evidence type="ECO:0000313" key="13">
    <source>
        <dbReference type="Proteomes" id="UP000006727"/>
    </source>
</evidence>
<keyword evidence="7" id="KW-0687">Ribonucleoprotein</keyword>
<dbReference type="GO" id="GO:0003729">
    <property type="term" value="F:mRNA binding"/>
    <property type="evidence" value="ECO:0000318"/>
    <property type="project" value="GO_Central"/>
</dbReference>
<feature type="domain" description="RRM" evidence="10">
    <location>
        <begin position="227"/>
        <end position="305"/>
    </location>
</feature>
<name>A0A2K1K7L6_PHYPA</name>
<dbReference type="AlphaFoldDB" id="A0A2K1K7L6"/>
<dbReference type="OMA" id="THTNAPH"/>
<dbReference type="PROSITE" id="PS50102">
    <property type="entry name" value="RRM"/>
    <property type="match status" value="3"/>
</dbReference>
<dbReference type="FunCoup" id="A0A2K1K7L6">
    <property type="interactions" value="2785"/>
</dbReference>
<accession>A0A2K1K7L6</accession>
<feature type="region of interest" description="Disordered" evidence="9">
    <location>
        <begin position="199"/>
        <end position="224"/>
    </location>
</feature>
<proteinExistence type="predicted"/>
<dbReference type="Gene3D" id="3.30.70.330">
    <property type="match status" value="3"/>
</dbReference>
<feature type="region of interest" description="Disordered" evidence="9">
    <location>
        <begin position="302"/>
        <end position="333"/>
    </location>
</feature>
<evidence type="ECO:0000256" key="8">
    <source>
        <dbReference type="PROSITE-ProRule" id="PRU00176"/>
    </source>
</evidence>
<evidence type="ECO:0000259" key="10">
    <source>
        <dbReference type="PROSITE" id="PS50102"/>
    </source>
</evidence>
<dbReference type="Proteomes" id="UP000006727">
    <property type="component" value="Chromosome 8"/>
</dbReference>
<dbReference type="OrthoDB" id="439808at2759"/>
<dbReference type="Gramene" id="Pp3c8_16740V3.2">
    <property type="protein sequence ID" value="Pp3c8_16740V3.2"/>
    <property type="gene ID" value="Pp3c8_16740"/>
</dbReference>
<keyword evidence="2" id="KW-0150">Chloroplast</keyword>
<dbReference type="InterPro" id="IPR050502">
    <property type="entry name" value="Euk_RNA-bind_prot"/>
</dbReference>
<dbReference type="InterPro" id="IPR035979">
    <property type="entry name" value="RBD_domain_sf"/>
</dbReference>
<dbReference type="GO" id="GO:0009507">
    <property type="term" value="C:chloroplast"/>
    <property type="evidence" value="ECO:0007669"/>
    <property type="project" value="UniProtKB-SubCell"/>
</dbReference>
<evidence type="ECO:0000256" key="5">
    <source>
        <dbReference type="ARBA" id="ARBA00022737"/>
    </source>
</evidence>
<dbReference type="SMART" id="SM00360">
    <property type="entry name" value="RRM"/>
    <property type="match status" value="3"/>
</dbReference>
<evidence type="ECO:0000256" key="3">
    <source>
        <dbReference type="ARBA" id="ARBA00022640"/>
    </source>
</evidence>
<keyword evidence="5" id="KW-0677">Repeat</keyword>
<dbReference type="SUPFAM" id="SSF54928">
    <property type="entry name" value="RNA-binding domain, RBD"/>
    <property type="match status" value="3"/>
</dbReference>
<dbReference type="InterPro" id="IPR048289">
    <property type="entry name" value="RRM2_NsCP33-like"/>
</dbReference>
<keyword evidence="13" id="KW-1185">Reference proteome</keyword>
<evidence type="ECO:0000256" key="6">
    <source>
        <dbReference type="ARBA" id="ARBA00022884"/>
    </source>
</evidence>
<dbReference type="GO" id="GO:1901259">
    <property type="term" value="P:chloroplast rRNA processing"/>
    <property type="evidence" value="ECO:0000318"/>
    <property type="project" value="GO_Central"/>
</dbReference>
<feature type="compositionally biased region" description="Basic and acidic residues" evidence="9">
    <location>
        <begin position="307"/>
        <end position="333"/>
    </location>
</feature>